<keyword evidence="2" id="KW-1133">Transmembrane helix</keyword>
<organism evidence="5">
    <name type="scientific">freshwater metagenome</name>
    <dbReference type="NCBI Taxonomy" id="449393"/>
    <lineage>
        <taxon>unclassified sequences</taxon>
        <taxon>metagenomes</taxon>
        <taxon>ecological metagenomes</taxon>
    </lineage>
</organism>
<dbReference type="Pfam" id="PF19077">
    <property type="entry name" value="Big_13"/>
    <property type="match status" value="1"/>
</dbReference>
<dbReference type="InterPro" id="IPR015943">
    <property type="entry name" value="WD40/YVTN_repeat-like_dom_sf"/>
</dbReference>
<protein>
    <submittedName>
        <fullName evidence="5">Unannotated protein</fullName>
    </submittedName>
</protein>
<name>A0A6J6DQD6_9ZZZZ</name>
<keyword evidence="2" id="KW-0472">Membrane</keyword>
<evidence type="ECO:0000256" key="1">
    <source>
        <dbReference type="ARBA" id="ARBA00022729"/>
    </source>
</evidence>
<gene>
    <name evidence="5" type="ORF">UFOPK1572_01126</name>
</gene>
<evidence type="ECO:0000313" key="5">
    <source>
        <dbReference type="EMBL" id="CAB4566332.1"/>
    </source>
</evidence>
<dbReference type="InterPro" id="IPR032812">
    <property type="entry name" value="SbsA_Ig"/>
</dbReference>
<reference evidence="5" key="1">
    <citation type="submission" date="2020-05" db="EMBL/GenBank/DDBJ databases">
        <authorList>
            <person name="Chiriac C."/>
            <person name="Salcher M."/>
            <person name="Ghai R."/>
            <person name="Kavagutti S V."/>
        </authorList>
    </citation>
    <scope>NUCLEOTIDE SEQUENCE</scope>
</reference>
<dbReference type="InterPro" id="IPR044016">
    <property type="entry name" value="Big_13"/>
</dbReference>
<accession>A0A6J6DQD6</accession>
<dbReference type="CDD" id="cd15482">
    <property type="entry name" value="Sialidase_non-viral"/>
    <property type="match status" value="1"/>
</dbReference>
<evidence type="ECO:0000259" key="4">
    <source>
        <dbReference type="Pfam" id="PF19077"/>
    </source>
</evidence>
<sequence>MKRFLWSLGAFLLIAGGSVTAQFVHESEVVGSSYVPAFQNMTGTNANATYYATAYGAGVWAKVAGSTPVYSTNGGQDWVAGTTNVTAGQYFNIEFVTNRFFALCSTFCTAGRQIQYSDDGMTWTAANVPTTNVPVADAQWNDVAYGNGVLVAVSSGMLSGNETANRILRSTDNGATWQIQTLPQINSFPQTFVAANAVVFANGQFILVGNRTLTSSDGITWTNSNSTFLNDIAFGNGVLLAIMTTGNGSNHLYRSTNWGSSWSAVTHPSLGISTQYVHRIRFGNGVFLFGSSTRFVTTVNGTSLSSATNWLTLGSGQWRGLGFGAGQFLAVGDTSNGGASRTIASTDTPDTTAPSLVQQSPSDGATGIEYTTNITLTFSENVGPGPGQHVTIKKVSDNSTVTSIDASSSQVTFSGATVTVNPTVDLPTSTAMYVLIDRGAILDIAGNGYAGISSSSGYQFTTAADVTPPTPPSTPDLAVASDTGVSNADNITTSVNPQFRFQGTENGGTITVTASRSGSADKTCTRPGATYLDACSMSGLSQGTWTVVATHTDVNGNTSANSAALSIVIDTTAPALTVISPTRDSVGISVNSNIQLTYNEDVYAATGDFLVKSGGSTCPTTDQTISVTSSAVTVTGDTVAVNPPLNFAHSSVQCLSFSAGVLKDIAGNNAPLHDPTASGGVRFTTSSSDVTSPSATITSPSSPAGSRTLVYTVIFDEAVTGVASADFSHTGTATCTFAVPTSSGTSFSVTATCSTDGTVILRLAPNSVTDTAANTGPTSAVIASTVLIDTSSGVTTTTAPSQTTTTVASVNSIAPGATSLPPVGIGPTAQVTPTTLPSSAATVVTSAPVTTTTVPAPSTTTTTLPTVEVPEVADGGGALVVNGERIEATITRENNQLVIAAGVLRARISAVRREGGRAPLDSEGRIRMDQGDSIEIEVTGFGSESQVEVRMYSDPVLLGRSTVSALGNLMASYEVPDSVIDGRHTVVLLGESQQREELTFALAVFVGAESAGPSALVLLVGIPLGLAVIAALVIPAILRRRRKDEEEK</sequence>
<dbReference type="InterPro" id="IPR013783">
    <property type="entry name" value="Ig-like_fold"/>
</dbReference>
<dbReference type="Gene3D" id="2.60.40.10">
    <property type="entry name" value="Immunoglobulins"/>
    <property type="match status" value="1"/>
</dbReference>
<dbReference type="Gene3D" id="2.130.10.10">
    <property type="entry name" value="YVTN repeat-like/Quinoprotein amine dehydrogenase"/>
    <property type="match status" value="1"/>
</dbReference>
<dbReference type="EMBL" id="CAEZTC010000151">
    <property type="protein sequence ID" value="CAB4566332.1"/>
    <property type="molecule type" value="Genomic_DNA"/>
</dbReference>
<proteinExistence type="predicted"/>
<keyword evidence="1" id="KW-0732">Signal</keyword>
<dbReference type="SUPFAM" id="SSF110296">
    <property type="entry name" value="Oligoxyloglucan reducing end-specific cellobiohydrolase"/>
    <property type="match status" value="2"/>
</dbReference>
<dbReference type="Pfam" id="PF13205">
    <property type="entry name" value="Big_5"/>
    <property type="match status" value="1"/>
</dbReference>
<evidence type="ECO:0000256" key="2">
    <source>
        <dbReference type="SAM" id="Phobius"/>
    </source>
</evidence>
<feature type="domain" description="Bacterial Ig-like" evidence="4">
    <location>
        <begin position="472"/>
        <end position="571"/>
    </location>
</feature>
<feature type="transmembrane region" description="Helical" evidence="2">
    <location>
        <begin position="1015"/>
        <end position="1038"/>
    </location>
</feature>
<feature type="domain" description="SbsA Ig-like" evidence="3">
    <location>
        <begin position="350"/>
        <end position="462"/>
    </location>
</feature>
<evidence type="ECO:0000259" key="3">
    <source>
        <dbReference type="Pfam" id="PF13205"/>
    </source>
</evidence>
<dbReference type="AlphaFoldDB" id="A0A6J6DQD6"/>
<keyword evidence="2" id="KW-0812">Transmembrane</keyword>